<keyword evidence="6 14" id="KW-0378">Hydrolase</keyword>
<keyword evidence="5" id="KW-0547">Nucleotide-binding</keyword>
<name>A0A8A0RKG5_9FIRM</name>
<dbReference type="PANTHER" id="PTHR47959:SF16">
    <property type="entry name" value="CRISPR-ASSOCIATED NUCLEASE_HELICASE CAS3-RELATED"/>
    <property type="match status" value="1"/>
</dbReference>
<dbReference type="NCBIfam" id="TIGR01596">
    <property type="entry name" value="cas3_HD"/>
    <property type="match status" value="1"/>
</dbReference>
<dbReference type="GO" id="GO:0051607">
    <property type="term" value="P:defense response to virus"/>
    <property type="evidence" value="ECO:0007669"/>
    <property type="project" value="UniProtKB-KW"/>
</dbReference>
<accession>A0A8A0RKG5</accession>
<dbReference type="Gene3D" id="1.10.3210.30">
    <property type="match status" value="1"/>
</dbReference>
<dbReference type="RefSeq" id="WP_206708227.1">
    <property type="nucleotide sequence ID" value="NZ_CP059066.1"/>
</dbReference>
<dbReference type="InterPro" id="IPR054712">
    <property type="entry name" value="Cas3-like_dom"/>
</dbReference>
<dbReference type="SUPFAM" id="SSF52540">
    <property type="entry name" value="P-loop containing nucleoside triphosphate hydrolases"/>
    <property type="match status" value="1"/>
</dbReference>
<keyword evidence="3" id="KW-0540">Nuclease</keyword>
<proteinExistence type="inferred from homology"/>
<dbReference type="EC" id="3.1.-.-" evidence="14"/>
<keyword evidence="9" id="KW-0051">Antiviral defense</keyword>
<keyword evidence="4" id="KW-0479">Metal-binding</keyword>
<dbReference type="GO" id="GO:0003676">
    <property type="term" value="F:nucleic acid binding"/>
    <property type="evidence" value="ECO:0007669"/>
    <property type="project" value="InterPro"/>
</dbReference>
<keyword evidence="15" id="KW-1185">Reference proteome</keyword>
<dbReference type="InterPro" id="IPR011545">
    <property type="entry name" value="DEAD/DEAH_box_helicase_dom"/>
</dbReference>
<keyword evidence="7" id="KW-0347">Helicase</keyword>
<comment type="similarity">
    <text evidence="1">In the N-terminal section; belongs to the CRISPR-associated nuclease Cas3-HD family.</text>
</comment>
<reference evidence="14" key="1">
    <citation type="submission" date="2020-07" db="EMBL/GenBank/DDBJ databases">
        <title>Koleobacter methoxysyntrophicus gen. nov., sp. nov., a novel anaerobic bacterium isolated from deep subsurface oil field and proposal of Koleobacterales ord. nov. in the phylum Firmicutes.</title>
        <authorList>
            <person name="Sakamoto S."/>
            <person name="Tamaki H."/>
        </authorList>
    </citation>
    <scope>NUCLEOTIDE SEQUENCE</scope>
    <source>
        <strain evidence="14">NRmbB1</strain>
    </source>
</reference>
<comment type="similarity">
    <text evidence="2">In the central section; belongs to the CRISPR-associated helicase Cas3 family.</text>
</comment>
<feature type="domain" description="Helicase ATP-binding" evidence="11">
    <location>
        <begin position="262"/>
        <end position="452"/>
    </location>
</feature>
<evidence type="ECO:0000256" key="5">
    <source>
        <dbReference type="ARBA" id="ARBA00022741"/>
    </source>
</evidence>
<dbReference type="GO" id="GO:0016787">
    <property type="term" value="F:hydrolase activity"/>
    <property type="evidence" value="ECO:0007669"/>
    <property type="project" value="UniProtKB-KW"/>
</dbReference>
<dbReference type="InterPro" id="IPR027417">
    <property type="entry name" value="P-loop_NTPase"/>
</dbReference>
<evidence type="ECO:0000259" key="12">
    <source>
        <dbReference type="PROSITE" id="PS51194"/>
    </source>
</evidence>
<evidence type="ECO:0000259" key="13">
    <source>
        <dbReference type="PROSITE" id="PS51643"/>
    </source>
</evidence>
<dbReference type="InterPro" id="IPR050079">
    <property type="entry name" value="DEAD_box_RNA_helicase"/>
</dbReference>
<evidence type="ECO:0000313" key="15">
    <source>
        <dbReference type="Proteomes" id="UP000662904"/>
    </source>
</evidence>
<dbReference type="PROSITE" id="PS51643">
    <property type="entry name" value="HD_CAS3"/>
    <property type="match status" value="1"/>
</dbReference>
<dbReference type="InterPro" id="IPR014001">
    <property type="entry name" value="Helicase_ATP-bd"/>
</dbReference>
<evidence type="ECO:0000259" key="11">
    <source>
        <dbReference type="PROSITE" id="PS51192"/>
    </source>
</evidence>
<evidence type="ECO:0000256" key="8">
    <source>
        <dbReference type="ARBA" id="ARBA00022840"/>
    </source>
</evidence>
<dbReference type="Gene3D" id="3.40.50.300">
    <property type="entry name" value="P-loop containing nucleotide triphosphate hydrolases"/>
    <property type="match status" value="2"/>
</dbReference>
<protein>
    <submittedName>
        <fullName evidence="14">CRISPR-associated endonuclease/helicase Cas3</fullName>
        <ecNumber evidence="14">3.1.-.-</ecNumber>
    </submittedName>
</protein>
<dbReference type="Pfam" id="PF00270">
    <property type="entry name" value="DEAD"/>
    <property type="match status" value="1"/>
</dbReference>
<comment type="similarity">
    <text evidence="10">Belongs to the DEAD box helicase family.</text>
</comment>
<dbReference type="KEGG" id="kme:H0A61_00306"/>
<dbReference type="GO" id="GO:0005829">
    <property type="term" value="C:cytosol"/>
    <property type="evidence" value="ECO:0007669"/>
    <property type="project" value="TreeGrafter"/>
</dbReference>
<dbReference type="GO" id="GO:0003724">
    <property type="term" value="F:RNA helicase activity"/>
    <property type="evidence" value="ECO:0007669"/>
    <property type="project" value="TreeGrafter"/>
</dbReference>
<gene>
    <name evidence="14" type="primary">ygcB</name>
    <name evidence="14" type="ORF">H0A61_00306</name>
</gene>
<dbReference type="GO" id="GO:0004519">
    <property type="term" value="F:endonuclease activity"/>
    <property type="evidence" value="ECO:0007669"/>
    <property type="project" value="UniProtKB-KW"/>
</dbReference>
<feature type="domain" description="HD Cas3-type" evidence="13">
    <location>
        <begin position="6"/>
        <end position="221"/>
    </location>
</feature>
<dbReference type="CDD" id="cd09641">
    <property type="entry name" value="Cas3''_I"/>
    <property type="match status" value="1"/>
</dbReference>
<evidence type="ECO:0000256" key="7">
    <source>
        <dbReference type="ARBA" id="ARBA00022806"/>
    </source>
</evidence>
<feature type="domain" description="Helicase C-terminal" evidence="12">
    <location>
        <begin position="478"/>
        <end position="627"/>
    </location>
</feature>
<dbReference type="Pfam" id="PF18019">
    <property type="entry name" value="Cas3_HD"/>
    <property type="match status" value="1"/>
</dbReference>
<dbReference type="PROSITE" id="PS51192">
    <property type="entry name" value="HELICASE_ATP_BIND_1"/>
    <property type="match status" value="1"/>
</dbReference>
<evidence type="ECO:0000256" key="1">
    <source>
        <dbReference type="ARBA" id="ARBA00006847"/>
    </source>
</evidence>
<dbReference type="PROSITE" id="PS51194">
    <property type="entry name" value="HELICASE_CTER"/>
    <property type="match status" value="1"/>
</dbReference>
<dbReference type="Pfam" id="PF22590">
    <property type="entry name" value="Cas3-like_C_2"/>
    <property type="match status" value="1"/>
</dbReference>
<evidence type="ECO:0000313" key="14">
    <source>
        <dbReference type="EMBL" id="QSQ07987.1"/>
    </source>
</evidence>
<evidence type="ECO:0000256" key="4">
    <source>
        <dbReference type="ARBA" id="ARBA00022723"/>
    </source>
</evidence>
<organism evidence="14 15">
    <name type="scientific">Koleobacter methoxysyntrophicus</name>
    <dbReference type="NCBI Taxonomy" id="2751313"/>
    <lineage>
        <taxon>Bacteria</taxon>
        <taxon>Bacillati</taxon>
        <taxon>Bacillota</taxon>
        <taxon>Clostridia</taxon>
        <taxon>Koleobacterales</taxon>
        <taxon>Koleobacteraceae</taxon>
        <taxon>Koleobacter</taxon>
    </lineage>
</organism>
<sequence length="745" mass="86838">MKMIFYAKPDQSYREHVEAVYHAWKEVVKYKKKLICRLASIFSFTEEDFLQGSLLTVVLHDIGKMIEPFQSIMEAKKHNKKVDYRKNYRHELASIAFILAALNKINENRDITFPFELFAVASHHRRLDTDLTAFEREKLSKLPNFCKNGIKEALQTAEEIFSLENYPFPELDEERLINVNGLKYLIKTISLLPKFIQRENPRKIRVVYSLMKGILHYADWYGSAGISVDYSVENTPEDIISNIKTRCMEKGIIFNGLREFQKSVGSYRGNLIVIAPTGSGKTEASLLWALNNSKDLGSSKIIYLLPTMATANSMWLRLAEIFGSERVGLTHSSSNLMFREEEEKMEFEKEVTSTRNMLFDRAFIRPVTVATIDQLLNTGFNSEHWAVKEINAANAVIIMDEIHAYDGWTMGLIFSSIKHYAELGARFLLMSASMPCYLIDLLKECLDDAAVIKDTELLNEQRSTYWVKPYFIDEAYNEIEQAVLSEHKVLVVVNTVDKCQQLTEKFKVFNPVCLHSRFILKDRKEIEKNIDNARFVIATQIVEVSLDIDFDWLFTECAPPDAIVQRAGRVNRYRDPKRDSRVIIYKAGHKSERIYNPLNDKELLERTFRTFNKSPRNMKEKDLLDVIEEVYDDYDIRLSEAFQQARDQFHVCQKNRLCILDNRLTEDELEKTRLSRYETISVIPLCFYNEVKSLPAGERKWYEVKIPYWFARKYARMEDGLLFCDLKYDRNLGAFLKEDQGPLFL</sequence>
<dbReference type="InterPro" id="IPR038257">
    <property type="entry name" value="CRISPR-assoc_Cas3_HD_sf"/>
</dbReference>
<keyword evidence="14" id="KW-0255">Endonuclease</keyword>
<dbReference type="InterPro" id="IPR006483">
    <property type="entry name" value="CRISPR-assoc_Cas3_HD"/>
</dbReference>
<evidence type="ECO:0000256" key="6">
    <source>
        <dbReference type="ARBA" id="ARBA00022801"/>
    </source>
</evidence>
<dbReference type="EMBL" id="CP059066">
    <property type="protein sequence ID" value="QSQ07987.1"/>
    <property type="molecule type" value="Genomic_DNA"/>
</dbReference>
<dbReference type="Proteomes" id="UP000662904">
    <property type="component" value="Chromosome"/>
</dbReference>
<dbReference type="SMART" id="SM00487">
    <property type="entry name" value="DEXDc"/>
    <property type="match status" value="1"/>
</dbReference>
<evidence type="ECO:0000256" key="10">
    <source>
        <dbReference type="ARBA" id="ARBA00038437"/>
    </source>
</evidence>
<dbReference type="NCBIfam" id="TIGR01587">
    <property type="entry name" value="cas3_core"/>
    <property type="match status" value="1"/>
</dbReference>
<evidence type="ECO:0000256" key="9">
    <source>
        <dbReference type="ARBA" id="ARBA00023118"/>
    </source>
</evidence>
<evidence type="ECO:0000256" key="2">
    <source>
        <dbReference type="ARBA" id="ARBA00009046"/>
    </source>
</evidence>
<dbReference type="PANTHER" id="PTHR47959">
    <property type="entry name" value="ATP-DEPENDENT RNA HELICASE RHLE-RELATED"/>
    <property type="match status" value="1"/>
</dbReference>
<evidence type="ECO:0000256" key="3">
    <source>
        <dbReference type="ARBA" id="ARBA00022722"/>
    </source>
</evidence>
<dbReference type="GO" id="GO:0005524">
    <property type="term" value="F:ATP binding"/>
    <property type="evidence" value="ECO:0007669"/>
    <property type="project" value="UniProtKB-KW"/>
</dbReference>
<dbReference type="InterPro" id="IPR001650">
    <property type="entry name" value="Helicase_C-like"/>
</dbReference>
<dbReference type="GO" id="GO:0046872">
    <property type="term" value="F:metal ion binding"/>
    <property type="evidence" value="ECO:0007669"/>
    <property type="project" value="UniProtKB-KW"/>
</dbReference>
<keyword evidence="8" id="KW-0067">ATP-binding</keyword>
<dbReference type="SMART" id="SM00490">
    <property type="entry name" value="HELICc"/>
    <property type="match status" value="1"/>
</dbReference>
<dbReference type="InterPro" id="IPR006474">
    <property type="entry name" value="Helicase_Cas3_CRISPR-ass_core"/>
</dbReference>
<dbReference type="AlphaFoldDB" id="A0A8A0RKG5"/>